<organism evidence="5 6">
    <name type="scientific">Streptomyces bohaiensis</name>
    <dbReference type="NCBI Taxonomy" id="1431344"/>
    <lineage>
        <taxon>Bacteria</taxon>
        <taxon>Bacillati</taxon>
        <taxon>Actinomycetota</taxon>
        <taxon>Actinomycetes</taxon>
        <taxon>Kitasatosporales</taxon>
        <taxon>Streptomycetaceae</taxon>
        <taxon>Streptomyces</taxon>
    </lineage>
</organism>
<keyword evidence="1" id="KW-0808">Transferase</keyword>
<dbReference type="SUPFAM" id="SSF55729">
    <property type="entry name" value="Acyl-CoA N-acyltransferases (Nat)"/>
    <property type="match status" value="1"/>
</dbReference>
<feature type="coiled-coil region" evidence="3">
    <location>
        <begin position="16"/>
        <end position="43"/>
    </location>
</feature>
<sequence length="159" mass="18096">MIRTARESDVPAIHAMIRELAAYEKAEHEVEATEEQLREALFGPQPAVFALVAEDGESGEPVGFALWFRNYSTWTGTHGVYLEDLYVRPEARGGGHGRALLAALARICVERGYRRLEWWVLDWNEPAIGFYRSIGAEPMDEWTVQRVTGEALERLARHR</sequence>
<name>A0ABX1CFS5_9ACTN</name>
<dbReference type="PANTHER" id="PTHR10545">
    <property type="entry name" value="DIAMINE N-ACETYLTRANSFERASE"/>
    <property type="match status" value="1"/>
</dbReference>
<evidence type="ECO:0000256" key="1">
    <source>
        <dbReference type="ARBA" id="ARBA00022679"/>
    </source>
</evidence>
<dbReference type="EMBL" id="JAAVJC010000182">
    <property type="protein sequence ID" value="NJQ16690.1"/>
    <property type="molecule type" value="Genomic_DNA"/>
</dbReference>
<dbReference type="InterPro" id="IPR016181">
    <property type="entry name" value="Acyl_CoA_acyltransferase"/>
</dbReference>
<accession>A0ABX1CFS5</accession>
<dbReference type="Pfam" id="PF00583">
    <property type="entry name" value="Acetyltransf_1"/>
    <property type="match status" value="1"/>
</dbReference>
<dbReference type="InterPro" id="IPR000182">
    <property type="entry name" value="GNAT_dom"/>
</dbReference>
<evidence type="ECO:0000313" key="6">
    <source>
        <dbReference type="Proteomes" id="UP000727056"/>
    </source>
</evidence>
<dbReference type="PANTHER" id="PTHR10545:SF29">
    <property type="entry name" value="GH14572P-RELATED"/>
    <property type="match status" value="1"/>
</dbReference>
<keyword evidence="2" id="KW-0012">Acyltransferase</keyword>
<keyword evidence="6" id="KW-1185">Reference proteome</keyword>
<evidence type="ECO:0000256" key="3">
    <source>
        <dbReference type="SAM" id="Coils"/>
    </source>
</evidence>
<proteinExistence type="predicted"/>
<reference evidence="5 6" key="1">
    <citation type="submission" date="2020-03" db="EMBL/GenBank/DDBJ databases">
        <title>Draft genome of Streptomyces sp. ventii, isolated from the Axial Seamount in the Pacific Ocean, and resequencing of the two type strains Streptomyces lonarensis strain NCL 716 and Streptomyces bohaiensis strain 11A07.</title>
        <authorList>
            <person name="Loughran R.M."/>
            <person name="Pfannmuller K.M."/>
            <person name="Wasson B.J."/>
            <person name="Deadmond M.C."/>
            <person name="Paddock B.E."/>
            <person name="Koyack M.J."/>
            <person name="Gallegos D.A."/>
            <person name="Mitchell E.A."/>
            <person name="Ushijima B."/>
            <person name="Saw J.H."/>
            <person name="Mcphail K.L."/>
            <person name="Videau P."/>
        </authorList>
    </citation>
    <scope>NUCLEOTIDE SEQUENCE [LARGE SCALE GENOMIC DNA]</scope>
    <source>
        <strain evidence="5 6">11A07</strain>
    </source>
</reference>
<keyword evidence="3" id="KW-0175">Coiled coil</keyword>
<protein>
    <submittedName>
        <fullName evidence="5">GNAT family N-acetyltransferase</fullName>
    </submittedName>
</protein>
<dbReference type="InterPro" id="IPR051016">
    <property type="entry name" value="Diverse_Substrate_AcTransf"/>
</dbReference>
<dbReference type="CDD" id="cd04301">
    <property type="entry name" value="NAT_SF"/>
    <property type="match status" value="1"/>
</dbReference>
<dbReference type="PROSITE" id="PS51186">
    <property type="entry name" value="GNAT"/>
    <property type="match status" value="1"/>
</dbReference>
<feature type="domain" description="N-acetyltransferase" evidence="4">
    <location>
        <begin position="1"/>
        <end position="158"/>
    </location>
</feature>
<evidence type="ECO:0000256" key="2">
    <source>
        <dbReference type="ARBA" id="ARBA00023315"/>
    </source>
</evidence>
<dbReference type="Gene3D" id="3.40.630.30">
    <property type="match status" value="1"/>
</dbReference>
<comment type="caution">
    <text evidence="5">The sequence shown here is derived from an EMBL/GenBank/DDBJ whole genome shotgun (WGS) entry which is preliminary data.</text>
</comment>
<evidence type="ECO:0000259" key="4">
    <source>
        <dbReference type="PROSITE" id="PS51186"/>
    </source>
</evidence>
<dbReference type="RefSeq" id="WP_168089406.1">
    <property type="nucleotide sequence ID" value="NZ_BHZH01000325.1"/>
</dbReference>
<gene>
    <name evidence="5" type="ORF">HCN52_17570</name>
</gene>
<dbReference type="Proteomes" id="UP000727056">
    <property type="component" value="Unassembled WGS sequence"/>
</dbReference>
<evidence type="ECO:0000313" key="5">
    <source>
        <dbReference type="EMBL" id="NJQ16690.1"/>
    </source>
</evidence>